<gene>
    <name evidence="3" type="ORF">GCM10011519_22820</name>
</gene>
<comment type="caution">
    <text evidence="3">The sequence shown here is derived from an EMBL/GenBank/DDBJ whole genome shotgun (WGS) entry which is preliminary data.</text>
</comment>
<dbReference type="RefSeq" id="WP_229660803.1">
    <property type="nucleotide sequence ID" value="NZ_BMKQ01000001.1"/>
</dbReference>
<evidence type="ECO:0000256" key="1">
    <source>
        <dbReference type="SAM" id="MobiDB-lite"/>
    </source>
</evidence>
<evidence type="ECO:0000313" key="3">
    <source>
        <dbReference type="EMBL" id="GGF48273.1"/>
    </source>
</evidence>
<name>A0A917F4U2_9ACTN</name>
<protein>
    <recommendedName>
        <fullName evidence="2">AB hydrolase-1 domain-containing protein</fullName>
    </recommendedName>
</protein>
<dbReference type="PRINTS" id="PR00111">
    <property type="entry name" value="ABHYDROLASE"/>
</dbReference>
<dbReference type="InterPro" id="IPR029058">
    <property type="entry name" value="AB_hydrolase_fold"/>
</dbReference>
<dbReference type="EMBL" id="BMKQ01000001">
    <property type="protein sequence ID" value="GGF48273.1"/>
    <property type="molecule type" value="Genomic_DNA"/>
</dbReference>
<dbReference type="InterPro" id="IPR000073">
    <property type="entry name" value="AB_hydrolase_1"/>
</dbReference>
<reference evidence="3" key="2">
    <citation type="submission" date="2020-09" db="EMBL/GenBank/DDBJ databases">
        <authorList>
            <person name="Sun Q."/>
            <person name="Zhou Y."/>
        </authorList>
    </citation>
    <scope>NUCLEOTIDE SEQUENCE</scope>
    <source>
        <strain evidence="3">CGMCC 1.16067</strain>
    </source>
</reference>
<dbReference type="InterPro" id="IPR050228">
    <property type="entry name" value="Carboxylesterase_BioH"/>
</dbReference>
<sequence>MTATLTGTSVRTGYVELRGALAFVEDVGEGPVVLLVHTAGQSGVQWRRTTPDLVAAGYRVVVPDLPGHGRSEPDPAGPVDDLGEYAAWLLDLLDELGVDRFAVVGCSIGGKITLDLACRAPDRIDAAVAMAAVGGRPGLSEAGQRRELEDSASPSRGDRTYLGTLASVGGALPESEARMVATMHRREDPVVSTTDLVAWSRHDVSGRLDRVTCPLHVVAGAEDYWIDQRAVRATAAAVPHARCTVLDGVGHYPMEELPEFGRVAAAWLADLRTDR</sequence>
<feature type="region of interest" description="Disordered" evidence="1">
    <location>
        <begin position="139"/>
        <end position="158"/>
    </location>
</feature>
<dbReference type="Gene3D" id="3.40.50.1820">
    <property type="entry name" value="alpha/beta hydrolase"/>
    <property type="match status" value="1"/>
</dbReference>
<evidence type="ECO:0000313" key="4">
    <source>
        <dbReference type="Proteomes" id="UP000649179"/>
    </source>
</evidence>
<reference evidence="3" key="1">
    <citation type="journal article" date="2014" name="Int. J. Syst. Evol. Microbiol.">
        <title>Complete genome sequence of Corynebacterium casei LMG S-19264T (=DSM 44701T), isolated from a smear-ripened cheese.</title>
        <authorList>
            <consortium name="US DOE Joint Genome Institute (JGI-PGF)"/>
            <person name="Walter F."/>
            <person name="Albersmeier A."/>
            <person name="Kalinowski J."/>
            <person name="Ruckert C."/>
        </authorList>
    </citation>
    <scope>NUCLEOTIDE SEQUENCE</scope>
    <source>
        <strain evidence="3">CGMCC 1.16067</strain>
    </source>
</reference>
<dbReference type="PANTHER" id="PTHR43194:SF2">
    <property type="entry name" value="PEROXISOMAL MEMBRANE PROTEIN LPX1"/>
    <property type="match status" value="1"/>
</dbReference>
<accession>A0A917F4U2</accession>
<dbReference type="AlphaFoldDB" id="A0A917F4U2"/>
<keyword evidence="4" id="KW-1185">Reference proteome</keyword>
<evidence type="ECO:0000259" key="2">
    <source>
        <dbReference type="Pfam" id="PF00561"/>
    </source>
</evidence>
<dbReference type="GO" id="GO:0003824">
    <property type="term" value="F:catalytic activity"/>
    <property type="evidence" value="ECO:0007669"/>
    <property type="project" value="UniProtKB-ARBA"/>
</dbReference>
<dbReference type="Pfam" id="PF00561">
    <property type="entry name" value="Abhydrolase_1"/>
    <property type="match status" value="1"/>
</dbReference>
<dbReference type="SUPFAM" id="SSF53474">
    <property type="entry name" value="alpha/beta-Hydrolases"/>
    <property type="match status" value="1"/>
</dbReference>
<dbReference type="Proteomes" id="UP000649179">
    <property type="component" value="Unassembled WGS sequence"/>
</dbReference>
<dbReference type="PANTHER" id="PTHR43194">
    <property type="entry name" value="HYDROLASE ALPHA/BETA FOLD FAMILY"/>
    <property type="match status" value="1"/>
</dbReference>
<feature type="domain" description="AB hydrolase-1" evidence="2">
    <location>
        <begin position="31"/>
        <end position="256"/>
    </location>
</feature>
<proteinExistence type="predicted"/>
<organism evidence="3 4">
    <name type="scientific">Marmoricola endophyticus</name>
    <dbReference type="NCBI Taxonomy" id="2040280"/>
    <lineage>
        <taxon>Bacteria</taxon>
        <taxon>Bacillati</taxon>
        <taxon>Actinomycetota</taxon>
        <taxon>Actinomycetes</taxon>
        <taxon>Propionibacteriales</taxon>
        <taxon>Nocardioidaceae</taxon>
        <taxon>Marmoricola</taxon>
    </lineage>
</organism>